<evidence type="ECO:0008006" key="3">
    <source>
        <dbReference type="Google" id="ProtNLM"/>
    </source>
</evidence>
<comment type="caution">
    <text evidence="1">The sequence shown here is derived from an EMBL/GenBank/DDBJ whole genome shotgun (WGS) entry which is preliminary data.</text>
</comment>
<evidence type="ECO:0000313" key="1">
    <source>
        <dbReference type="EMBL" id="MFD1707012.1"/>
    </source>
</evidence>
<keyword evidence="2" id="KW-1185">Reference proteome</keyword>
<organism evidence="1 2">
    <name type="scientific">Siminovitchia sediminis</name>
    <dbReference type="NCBI Taxonomy" id="1274353"/>
    <lineage>
        <taxon>Bacteria</taxon>
        <taxon>Bacillati</taxon>
        <taxon>Bacillota</taxon>
        <taxon>Bacilli</taxon>
        <taxon>Bacillales</taxon>
        <taxon>Bacillaceae</taxon>
        <taxon>Siminovitchia</taxon>
    </lineage>
</organism>
<protein>
    <recommendedName>
        <fullName evidence="3">Uracil DNA glycosylase superfamily protein</fullName>
    </recommendedName>
</protein>
<dbReference type="Proteomes" id="UP001597301">
    <property type="component" value="Unassembled WGS sequence"/>
</dbReference>
<name>A0ABW4KG06_9BACI</name>
<dbReference type="EMBL" id="JBHUEO010000025">
    <property type="protein sequence ID" value="MFD1707012.1"/>
    <property type="molecule type" value="Genomic_DNA"/>
</dbReference>
<sequence>MKAEVLTLIRNLPEPQFIEKKDLLNEKFLIDKRGNIEMYYAPHNETVNRRAKIVLAGITPGWSQMNMAFREAKRSLLQGASAKDMCLQAKRAARFAGTMRNNVIEMLDDIGVHQVFGMKTSRLLFDECDHLLHTTSIIKYPVFINGKNYTGHVPKVKQSAMLTHYAYEVFPKELSSIQHDYLLVPLGKTVSEAVEDLTVRGSISTPHILFGFPHPSGANGHRIRQFQQEKEKLQGIVQRFADQVERL</sequence>
<gene>
    <name evidence="1" type="ORF">ACFSCZ_09740</name>
</gene>
<dbReference type="RefSeq" id="WP_380773737.1">
    <property type="nucleotide sequence ID" value="NZ_JBHUEO010000025.1"/>
</dbReference>
<accession>A0ABW4KG06</accession>
<reference evidence="2" key="1">
    <citation type="journal article" date="2019" name="Int. J. Syst. Evol. Microbiol.">
        <title>The Global Catalogue of Microorganisms (GCM) 10K type strain sequencing project: providing services to taxonomists for standard genome sequencing and annotation.</title>
        <authorList>
            <consortium name="The Broad Institute Genomics Platform"/>
            <consortium name="The Broad Institute Genome Sequencing Center for Infectious Disease"/>
            <person name="Wu L."/>
            <person name="Ma J."/>
        </authorList>
    </citation>
    <scope>NUCLEOTIDE SEQUENCE [LARGE SCALE GENOMIC DNA]</scope>
    <source>
        <strain evidence="2">CGMCC 1.12295</strain>
    </source>
</reference>
<proteinExistence type="predicted"/>
<evidence type="ECO:0000313" key="2">
    <source>
        <dbReference type="Proteomes" id="UP001597301"/>
    </source>
</evidence>